<dbReference type="Pfam" id="PF17900">
    <property type="entry name" value="Peptidase_M1_N"/>
    <property type="match status" value="1"/>
</dbReference>
<dbReference type="VEuPathDB" id="VectorBase:RPRC014405"/>
<dbReference type="GO" id="GO:0006508">
    <property type="term" value="P:proteolysis"/>
    <property type="evidence" value="ECO:0007669"/>
    <property type="project" value="UniProtKB-KW"/>
</dbReference>
<evidence type="ECO:0000256" key="16">
    <source>
        <dbReference type="RuleBase" id="RU364040"/>
    </source>
</evidence>
<organism evidence="20 21">
    <name type="scientific">Rhodnius prolixus</name>
    <name type="common">Triatomid bug</name>
    <dbReference type="NCBI Taxonomy" id="13249"/>
    <lineage>
        <taxon>Eukaryota</taxon>
        <taxon>Metazoa</taxon>
        <taxon>Ecdysozoa</taxon>
        <taxon>Arthropoda</taxon>
        <taxon>Hexapoda</taxon>
        <taxon>Insecta</taxon>
        <taxon>Pterygota</taxon>
        <taxon>Neoptera</taxon>
        <taxon>Paraneoptera</taxon>
        <taxon>Hemiptera</taxon>
        <taxon>Heteroptera</taxon>
        <taxon>Panheteroptera</taxon>
        <taxon>Cimicomorpha</taxon>
        <taxon>Reduviidae</taxon>
        <taxon>Triatominae</taxon>
        <taxon>Rhodnius</taxon>
    </lineage>
</organism>
<dbReference type="Gene3D" id="2.60.40.1910">
    <property type="match status" value="1"/>
</dbReference>
<dbReference type="InterPro" id="IPR042097">
    <property type="entry name" value="Aminopeptidase_N-like_N_sf"/>
</dbReference>
<dbReference type="GO" id="GO:0005886">
    <property type="term" value="C:plasma membrane"/>
    <property type="evidence" value="ECO:0007669"/>
    <property type="project" value="UniProtKB-SubCell"/>
</dbReference>
<feature type="domain" description="ERAP1-like C-terminal" evidence="18">
    <location>
        <begin position="528"/>
        <end position="747"/>
    </location>
</feature>
<dbReference type="FunFam" id="2.60.40.1910:FF:000008">
    <property type="entry name" value="Aminopeptidase"/>
    <property type="match status" value="1"/>
</dbReference>
<name>T1IDN5_RHOPR</name>
<dbReference type="GO" id="GO:0070006">
    <property type="term" value="F:metalloaminopeptidase activity"/>
    <property type="evidence" value="ECO:0007669"/>
    <property type="project" value="TreeGrafter"/>
</dbReference>
<feature type="active site" description="Proton acceptor" evidence="14">
    <location>
        <position position="302"/>
    </location>
</feature>
<dbReference type="PANTHER" id="PTHR11533">
    <property type="entry name" value="PROTEASE M1 ZINC METALLOPROTEASE"/>
    <property type="match status" value="1"/>
</dbReference>
<evidence type="ECO:0000256" key="10">
    <source>
        <dbReference type="ARBA" id="ARBA00023049"/>
    </source>
</evidence>
<feature type="binding site" evidence="15">
    <location>
        <position position="305"/>
    </location>
    <ligand>
        <name>Zn(2+)</name>
        <dbReference type="ChEBI" id="CHEBI:29105"/>
        <note>catalytic</note>
    </ligand>
</feature>
<feature type="binding site" evidence="15">
    <location>
        <position position="324"/>
    </location>
    <ligand>
        <name>Zn(2+)</name>
        <dbReference type="ChEBI" id="CHEBI:29105"/>
        <note>catalytic</note>
    </ligand>
</feature>
<dbReference type="EC" id="3.4.11.-" evidence="16"/>
<feature type="binding site" evidence="15">
    <location>
        <position position="301"/>
    </location>
    <ligand>
        <name>Zn(2+)</name>
        <dbReference type="ChEBI" id="CHEBI:29105"/>
        <note>catalytic</note>
    </ligand>
</feature>
<evidence type="ECO:0000313" key="20">
    <source>
        <dbReference type="EnsemblMetazoa" id="RPRC014405-PA"/>
    </source>
</evidence>
<keyword evidence="3" id="KW-1003">Cell membrane</keyword>
<keyword evidence="21" id="KW-1185">Reference proteome</keyword>
<evidence type="ECO:0000256" key="11">
    <source>
        <dbReference type="ARBA" id="ARBA00023136"/>
    </source>
</evidence>
<keyword evidence="12" id="KW-0325">Glycoprotein</keyword>
<keyword evidence="6 15" id="KW-0479">Metal-binding</keyword>
<comment type="similarity">
    <text evidence="2 16">Belongs to the peptidase M1 family.</text>
</comment>
<keyword evidence="11" id="KW-0472">Membrane</keyword>
<dbReference type="HOGENOM" id="CLU_003705_2_0_1"/>
<dbReference type="InParanoid" id="T1IDN5"/>
<evidence type="ECO:0000259" key="19">
    <source>
        <dbReference type="Pfam" id="PF17900"/>
    </source>
</evidence>
<dbReference type="EMBL" id="ACPB03002186">
    <property type="status" value="NOT_ANNOTATED_CDS"/>
    <property type="molecule type" value="Genomic_DNA"/>
</dbReference>
<dbReference type="InterPro" id="IPR024571">
    <property type="entry name" value="ERAP1-like_C_dom"/>
</dbReference>
<dbReference type="PANTHER" id="PTHR11533:SF294">
    <property type="entry name" value="THYROTROPIN-RELEASING HORMONE-DEGRADING ECTOENZYME"/>
    <property type="match status" value="1"/>
</dbReference>
<keyword evidence="7" id="KW-0732">Signal</keyword>
<feature type="domain" description="Aminopeptidase N-like N-terminal" evidence="19">
    <location>
        <begin position="11"/>
        <end position="198"/>
    </location>
</feature>
<evidence type="ECO:0000313" key="21">
    <source>
        <dbReference type="Proteomes" id="UP000015103"/>
    </source>
</evidence>
<keyword evidence="13" id="KW-0449">Lipoprotein</keyword>
<evidence type="ECO:0000256" key="6">
    <source>
        <dbReference type="ARBA" id="ARBA00022723"/>
    </source>
</evidence>
<evidence type="ECO:0000256" key="1">
    <source>
        <dbReference type="ARBA" id="ARBA00004609"/>
    </source>
</evidence>
<evidence type="ECO:0000256" key="14">
    <source>
        <dbReference type="PIRSR" id="PIRSR634016-1"/>
    </source>
</evidence>
<evidence type="ECO:0000256" key="15">
    <source>
        <dbReference type="PIRSR" id="PIRSR634016-3"/>
    </source>
</evidence>
<dbReference type="EnsemblMetazoa" id="RPRC014405-RA">
    <property type="protein sequence ID" value="RPRC014405-PA"/>
    <property type="gene ID" value="RPRC014405"/>
</dbReference>
<comment type="cofactor">
    <cofactor evidence="15 16">
        <name>Zn(2+)</name>
        <dbReference type="ChEBI" id="CHEBI:29105"/>
    </cofactor>
    <text evidence="15 16">Binds 1 zinc ion per subunit.</text>
</comment>
<dbReference type="InterPro" id="IPR027268">
    <property type="entry name" value="Peptidase_M4/M1_CTD_sf"/>
</dbReference>
<dbReference type="Pfam" id="PF01433">
    <property type="entry name" value="Peptidase_M1"/>
    <property type="match status" value="1"/>
</dbReference>
<keyword evidence="10 16" id="KW-0482">Metalloprotease</keyword>
<dbReference type="CDD" id="cd09601">
    <property type="entry name" value="M1_APN-Q_like"/>
    <property type="match status" value="1"/>
</dbReference>
<evidence type="ECO:0000256" key="8">
    <source>
        <dbReference type="ARBA" id="ARBA00022801"/>
    </source>
</evidence>
<dbReference type="SUPFAM" id="SSF55486">
    <property type="entry name" value="Metalloproteases ('zincins'), catalytic domain"/>
    <property type="match status" value="1"/>
</dbReference>
<dbReference type="InterPro" id="IPR014782">
    <property type="entry name" value="Peptidase_M1_dom"/>
</dbReference>
<dbReference type="InterPro" id="IPR001930">
    <property type="entry name" value="Peptidase_M1"/>
</dbReference>
<dbReference type="GO" id="GO:0005737">
    <property type="term" value="C:cytoplasm"/>
    <property type="evidence" value="ECO:0007669"/>
    <property type="project" value="TreeGrafter"/>
</dbReference>
<dbReference type="Gene3D" id="1.25.50.20">
    <property type="match status" value="1"/>
</dbReference>
<dbReference type="Gene3D" id="1.10.390.10">
    <property type="entry name" value="Neutral Protease Domain 2"/>
    <property type="match status" value="1"/>
</dbReference>
<dbReference type="InterPro" id="IPR045357">
    <property type="entry name" value="Aminopeptidase_N-like_N"/>
</dbReference>
<evidence type="ECO:0000256" key="2">
    <source>
        <dbReference type="ARBA" id="ARBA00010136"/>
    </source>
</evidence>
<proteinExistence type="inferred from homology"/>
<dbReference type="PRINTS" id="PR00756">
    <property type="entry name" value="ALADIPTASE"/>
</dbReference>
<evidence type="ECO:0000256" key="12">
    <source>
        <dbReference type="ARBA" id="ARBA00023180"/>
    </source>
</evidence>
<keyword evidence="16" id="KW-0031">Aminopeptidase</keyword>
<dbReference type="Pfam" id="PF11838">
    <property type="entry name" value="ERAP1_C"/>
    <property type="match status" value="1"/>
</dbReference>
<protein>
    <recommendedName>
        <fullName evidence="16">Aminopeptidase</fullName>
        <ecNumber evidence="16">3.4.11.-</ecNumber>
    </recommendedName>
</protein>
<dbReference type="InterPro" id="IPR050344">
    <property type="entry name" value="Peptidase_M1_aminopeptidases"/>
</dbReference>
<dbReference type="OMA" id="HEICHAW"/>
<dbReference type="Proteomes" id="UP000015103">
    <property type="component" value="Unassembled WGS sequence"/>
</dbReference>
<dbReference type="SUPFAM" id="SSF63737">
    <property type="entry name" value="Leukotriene A4 hydrolase N-terminal domain"/>
    <property type="match status" value="1"/>
</dbReference>
<keyword evidence="8 16" id="KW-0378">Hydrolase</keyword>
<accession>T1IDN5</accession>
<evidence type="ECO:0000256" key="9">
    <source>
        <dbReference type="ARBA" id="ARBA00022833"/>
    </source>
</evidence>
<keyword evidence="4" id="KW-0336">GPI-anchor</keyword>
<evidence type="ECO:0000259" key="17">
    <source>
        <dbReference type="Pfam" id="PF01433"/>
    </source>
</evidence>
<reference evidence="20" key="1">
    <citation type="submission" date="2015-05" db="UniProtKB">
        <authorList>
            <consortium name="EnsemblMetazoa"/>
        </authorList>
    </citation>
    <scope>IDENTIFICATION</scope>
</reference>
<keyword evidence="9 15" id="KW-0862">Zinc</keyword>
<dbReference type="STRING" id="13249.T1IDN5"/>
<evidence type="ECO:0000259" key="18">
    <source>
        <dbReference type="Pfam" id="PF11838"/>
    </source>
</evidence>
<dbReference type="GO" id="GO:0098552">
    <property type="term" value="C:side of membrane"/>
    <property type="evidence" value="ECO:0007669"/>
    <property type="project" value="UniProtKB-KW"/>
</dbReference>
<dbReference type="InterPro" id="IPR034016">
    <property type="entry name" value="M1_APN-typ"/>
</dbReference>
<dbReference type="GO" id="GO:0042277">
    <property type="term" value="F:peptide binding"/>
    <property type="evidence" value="ECO:0007669"/>
    <property type="project" value="TreeGrafter"/>
</dbReference>
<evidence type="ECO:0000256" key="4">
    <source>
        <dbReference type="ARBA" id="ARBA00022622"/>
    </source>
</evidence>
<sequence>RLPTDISAVFYKLTIQPNLTEFKFCGNLIIKLFVENTTSKLILNVKDLRLNYKNIHLYNSLGNELMTKLIKENVELERLLIEPMVPFESGKYYDIHFKYCGNINDDGVGLYRSSYIAENREEWMAVSQLRPVHARRLFPCLDEPFFRAVFSINIIHHPDYKVVSNMPIKNVAHYRYFKIKDELVVTTFADTPPIPAFLVAVIISKMEEVDGIAGFSSLATPDKLPSMVYSAEIGPKLAAAMQNYIGLQYPLNKTHQVALPRLIPVAMENWGLYNFKEENILYLEGESPTLQKQTAARFSAHEICHAWMGNMVSLGWWDYLWMSEMYAMFFEYNIPHMSKKYFSLERVYWYIFQCISNDAIYVLNQLFLALNKLYEFNKVSKLLLLLSRPAVLRMAIHILEEFNFLKGFQQLLINYAYKSIPNPETMWTYLEKHKTQELPARLQDIMSLWTTTSGYPVVNVYQEWPYCSRKLKQAKFSLENDTENFQPWWIPLTFTTGRECNFEVTKPKDWFKPQRMYEINLSLEENDWILFNIKSVGFYRVNYNRNNWNNLIDQLNRNCLKFPAVNRAQLIDDSFNLARAGKLDYNTALTLGSYLVHDTDFIPWKAAITAFDFLDNVLLNSSLRSLFKASLVNNVYLKIGFEEKECDGHVDKINREQIIKLGCESGHQHCVENAKRYVSSLISGFQPNDSQTNWISVDVYETVMCSAVYYGGNQEWEYVLSLYQSAMPRRKSFYLAILGCSNDPDIIR</sequence>
<evidence type="ECO:0000256" key="13">
    <source>
        <dbReference type="ARBA" id="ARBA00023288"/>
    </source>
</evidence>
<dbReference type="GO" id="GO:0008270">
    <property type="term" value="F:zinc ion binding"/>
    <property type="evidence" value="ECO:0007669"/>
    <property type="project" value="UniProtKB-UniRule"/>
</dbReference>
<evidence type="ECO:0000256" key="3">
    <source>
        <dbReference type="ARBA" id="ARBA00022475"/>
    </source>
</evidence>
<evidence type="ECO:0000256" key="5">
    <source>
        <dbReference type="ARBA" id="ARBA00022670"/>
    </source>
</evidence>
<keyword evidence="5 16" id="KW-0645">Protease</keyword>
<dbReference type="Gene3D" id="2.60.40.1730">
    <property type="entry name" value="tricorn interacting facor f3 domain"/>
    <property type="match status" value="1"/>
</dbReference>
<feature type="domain" description="Peptidase M1 membrane alanine aminopeptidase" evidence="17">
    <location>
        <begin position="229"/>
        <end position="449"/>
    </location>
</feature>
<dbReference type="eggNOG" id="KOG1046">
    <property type="taxonomic scope" value="Eukaryota"/>
</dbReference>
<dbReference type="AlphaFoldDB" id="T1IDN5"/>
<comment type="subcellular location">
    <subcellularLocation>
        <location evidence="1">Cell membrane</location>
        <topology evidence="1">Lipid-anchor</topology>
        <topology evidence="1">GPI-anchor</topology>
    </subcellularLocation>
</comment>
<dbReference type="GO" id="GO:0043171">
    <property type="term" value="P:peptide catabolic process"/>
    <property type="evidence" value="ECO:0007669"/>
    <property type="project" value="TreeGrafter"/>
</dbReference>
<evidence type="ECO:0000256" key="7">
    <source>
        <dbReference type="ARBA" id="ARBA00022729"/>
    </source>
</evidence>
<dbReference type="GO" id="GO:0005615">
    <property type="term" value="C:extracellular space"/>
    <property type="evidence" value="ECO:0007669"/>
    <property type="project" value="TreeGrafter"/>
</dbReference>